<dbReference type="AlphaFoldDB" id="Q8SAA8"/>
<dbReference type="EMBL" id="AF466204">
    <property type="protein sequence ID" value="AAL75991.1"/>
    <property type="molecule type" value="Genomic_DNA"/>
</dbReference>
<dbReference type="Gene3D" id="3.10.10.10">
    <property type="entry name" value="HIV Type 1 Reverse Transcriptase, subunit A, domain 1"/>
    <property type="match status" value="1"/>
</dbReference>
<gene>
    <name evidence="3" type="primary">SB45I19.11</name>
</gene>
<dbReference type="PANTHER" id="PTHR48475:SF1">
    <property type="entry name" value="RNASE H TYPE-1 DOMAIN-CONTAINING PROTEIN"/>
    <property type="match status" value="1"/>
</dbReference>
<dbReference type="Pfam" id="PF00078">
    <property type="entry name" value="RVT_1"/>
    <property type="match status" value="1"/>
</dbReference>
<dbReference type="InterPro" id="IPR036397">
    <property type="entry name" value="RNaseH_sf"/>
</dbReference>
<dbReference type="GO" id="GO:0004523">
    <property type="term" value="F:RNA-DNA hybrid ribonuclease activity"/>
    <property type="evidence" value="ECO:0007669"/>
    <property type="project" value="InterPro"/>
</dbReference>
<dbReference type="PROSITE" id="PS50879">
    <property type="entry name" value="RNASE_H_1"/>
    <property type="match status" value="1"/>
</dbReference>
<dbReference type="InterPro" id="IPR043502">
    <property type="entry name" value="DNA/RNA_pol_sf"/>
</dbReference>
<reference evidence="3" key="2">
    <citation type="submission" date="2002-01" db="EMBL/GenBank/DDBJ databases">
        <authorList>
            <person name="Doebley J."/>
        </authorList>
    </citation>
    <scope>NUCLEOTIDE SEQUENCE</scope>
</reference>
<dbReference type="CDD" id="cd09279">
    <property type="entry name" value="RNase_HI_like"/>
    <property type="match status" value="1"/>
</dbReference>
<dbReference type="InterPro" id="IPR012337">
    <property type="entry name" value="RNaseH-like_sf"/>
</dbReference>
<sequence length="678" mass="76994">MPTEKGVLTIRGNVYTAYTSEEESFKITEAIDLSIRMAETVAQATQIPPDQLRLPEQETPRKNSKFKEHKEEDTLVRFLRDNVSVFAWKPADIPGVPRNLIEHSLNVSKTARPIKQKLRRFARDKKEAIRTEITRLLAAGFIKEVYHPDWLANPVLVRKKNNEWRMCVDYTDLNKHCPKDPFGLPRIDEVVDSTAGCELLSFLDCYSGYHQISLKEDDQVKTSCITPFGAYCYTTMSFGLKNAGATYQRAIQQCLYDEIRDDLVEAYVDDVVVKTRDAGTLIDNLDPTFKALNKYKWKLNPKKCIFGAPSGLLLGNVVSRDGIRPNTSKVKAVLDMRPPRNVKDIQKLTGCMAALSRFISRLGEKGLPFFKLLKASEKFSWTEEADAAFTQLKTFLTSPPVLAAPQPNEDLLLYIAATDRVVSTAMVVERDEPGHVYKVRRPVYFISEVLNDSKTRCPQIQKLDYAILITSRKLKHYFDGHRVLVTTSFPLGDILRNKDANGRIVKWAMELCPFSLDFQSRTTVKSQALVDFIAKWTDLNEPSVSNTPDHWSMFFDGSLNINGAGAGILFVSPNKDKLRYVLRILFPASNNVAEYEACLHGIRLAVELGVKRLYVHGDSALVINQLNKEWDTTHEKMDLYCKEIRKWKSNFYGIEYIHVVRDKNQAADALSKLGSSRA</sequence>
<dbReference type="InterPro" id="IPR002156">
    <property type="entry name" value="RNaseH_domain"/>
</dbReference>
<evidence type="ECO:0000313" key="3">
    <source>
        <dbReference type="EMBL" id="AAL75991.1"/>
    </source>
</evidence>
<dbReference type="Pfam" id="PF13456">
    <property type="entry name" value="RVT_3"/>
    <property type="match status" value="1"/>
</dbReference>
<evidence type="ECO:0000259" key="2">
    <source>
        <dbReference type="PROSITE" id="PS50879"/>
    </source>
</evidence>
<name>Q8SAA8_SORBI</name>
<feature type="region of interest" description="Disordered" evidence="1">
    <location>
        <begin position="46"/>
        <end position="67"/>
    </location>
</feature>
<protein>
    <submittedName>
        <fullName evidence="3">Putative GAG-POL-orf2 protein</fullName>
    </submittedName>
</protein>
<dbReference type="CDD" id="cd01647">
    <property type="entry name" value="RT_LTR"/>
    <property type="match status" value="1"/>
</dbReference>
<dbReference type="GO" id="GO:0003676">
    <property type="term" value="F:nucleic acid binding"/>
    <property type="evidence" value="ECO:0007669"/>
    <property type="project" value="InterPro"/>
</dbReference>
<dbReference type="SUPFAM" id="SSF53098">
    <property type="entry name" value="Ribonuclease H-like"/>
    <property type="match status" value="1"/>
</dbReference>
<accession>Q8SAA8</accession>
<dbReference type="Gene3D" id="3.30.70.270">
    <property type="match status" value="2"/>
</dbReference>
<dbReference type="Gene3D" id="3.30.420.10">
    <property type="entry name" value="Ribonuclease H-like superfamily/Ribonuclease H"/>
    <property type="match status" value="1"/>
</dbReference>
<proteinExistence type="predicted"/>
<dbReference type="SUPFAM" id="SSF56672">
    <property type="entry name" value="DNA/RNA polymerases"/>
    <property type="match status" value="1"/>
</dbReference>
<evidence type="ECO:0000256" key="1">
    <source>
        <dbReference type="SAM" id="MobiDB-lite"/>
    </source>
</evidence>
<feature type="compositionally biased region" description="Basic and acidic residues" evidence="1">
    <location>
        <begin position="53"/>
        <end position="67"/>
    </location>
</feature>
<reference evidence="3" key="3">
    <citation type="journal article" date="2004" name="Genome Res.">
        <title>Close split of sorghum and maize genome progenitors.</title>
        <authorList>
            <person name="Swigonova Z."/>
            <person name="Lai J."/>
            <person name="Ma J."/>
            <person name="Ramakrishna W."/>
            <person name="Llaca V."/>
            <person name="Bennetzen J.L."/>
            <person name="Messing J."/>
        </authorList>
    </citation>
    <scope>NUCLEOTIDE SEQUENCE</scope>
</reference>
<reference evidence="3" key="1">
    <citation type="submission" date="2002-01" db="EMBL/GenBank/DDBJ databases">
        <authorList>
            <person name="Ramakrishna W."/>
            <person name="Emberton J."/>
            <person name="SanMiguel P."/>
            <person name="Bennetzen J."/>
        </authorList>
    </citation>
    <scope>NUCLEOTIDE SEQUENCE</scope>
</reference>
<dbReference type="PANTHER" id="PTHR48475">
    <property type="entry name" value="RIBONUCLEASE H"/>
    <property type="match status" value="1"/>
</dbReference>
<organism evidence="3">
    <name type="scientific">Sorghum bicolor</name>
    <name type="common">Sorghum</name>
    <name type="synonym">Sorghum vulgare</name>
    <dbReference type="NCBI Taxonomy" id="4558"/>
    <lineage>
        <taxon>Eukaryota</taxon>
        <taxon>Viridiplantae</taxon>
        <taxon>Streptophyta</taxon>
        <taxon>Embryophyta</taxon>
        <taxon>Tracheophyta</taxon>
        <taxon>Spermatophyta</taxon>
        <taxon>Magnoliopsida</taxon>
        <taxon>Liliopsida</taxon>
        <taxon>Poales</taxon>
        <taxon>Poaceae</taxon>
        <taxon>PACMAD clade</taxon>
        <taxon>Panicoideae</taxon>
        <taxon>Andropogonodae</taxon>
        <taxon>Andropogoneae</taxon>
        <taxon>Sorghinae</taxon>
        <taxon>Sorghum</taxon>
    </lineage>
</organism>
<reference evidence="3" key="4">
    <citation type="journal article" date="2004" name="Genome Res.">
        <title>Gene loss and movement in the maize genome.</title>
        <authorList>
            <person name="Lai J."/>
            <person name="Ma J."/>
            <person name="Swigonova Z."/>
            <person name="Ramakrishna W."/>
            <person name="Linton E."/>
            <person name="Llaca V."/>
            <person name="Tanyolac B."/>
            <person name="Park Y.J."/>
            <person name="Jeong O.Y."/>
            <person name="Bennetzen J.L."/>
            <person name="Messing J."/>
        </authorList>
    </citation>
    <scope>NUCLEOTIDE SEQUENCE</scope>
</reference>
<dbReference type="Pfam" id="PF17919">
    <property type="entry name" value="RT_RNaseH_2"/>
    <property type="match status" value="1"/>
</dbReference>
<dbReference type="ExpressionAtlas" id="Q8SAA8">
    <property type="expression patterns" value="baseline and differential"/>
</dbReference>
<dbReference type="InterPro" id="IPR041577">
    <property type="entry name" value="RT_RNaseH_2"/>
</dbReference>
<feature type="domain" description="RNase H type-1" evidence="2">
    <location>
        <begin position="547"/>
        <end position="676"/>
    </location>
</feature>
<dbReference type="InterPro" id="IPR000477">
    <property type="entry name" value="RT_dom"/>
</dbReference>
<dbReference type="InterPro" id="IPR043128">
    <property type="entry name" value="Rev_trsase/Diguanyl_cyclase"/>
</dbReference>